<dbReference type="GO" id="GO:0000105">
    <property type="term" value="P:L-histidine biosynthetic process"/>
    <property type="evidence" value="ECO:0007669"/>
    <property type="project" value="UniProtKB-UniPathway"/>
</dbReference>
<evidence type="ECO:0000256" key="4">
    <source>
        <dbReference type="ARBA" id="ARBA00012809"/>
    </source>
</evidence>
<evidence type="ECO:0000256" key="10">
    <source>
        <dbReference type="ARBA" id="ARBA00047838"/>
    </source>
</evidence>
<organism evidence="12 13">
    <name type="scientific">Candidatus Giovannonibacteria bacterium GW2011_GWA2_44_26</name>
    <dbReference type="NCBI Taxonomy" id="1618648"/>
    <lineage>
        <taxon>Bacteria</taxon>
        <taxon>Candidatus Giovannoniibacteriota</taxon>
    </lineage>
</organism>
<dbReference type="AlphaFoldDB" id="A0A0G1L4B3"/>
<comment type="function">
    <text evidence="8">IGPS catalyzes the conversion of PRFAR and glutamine to IGP, AICAR and glutamate. The HisF subunit catalyzes the cyclization activity that produces IGP and AICAR from PRFAR using the ammonia provided by the HisH subunit.</text>
</comment>
<evidence type="ECO:0000256" key="8">
    <source>
        <dbReference type="ARBA" id="ARBA00025475"/>
    </source>
</evidence>
<dbReference type="PATRIC" id="fig|1618648.3.peg.325"/>
<proteinExistence type="inferred from homology"/>
<protein>
    <recommendedName>
        <fullName evidence="4">imidazole glycerol-phosphate synthase</fullName>
        <ecNumber evidence="4">4.3.2.10</ecNumber>
    </recommendedName>
    <alternativeName>
        <fullName evidence="9">IGP synthase cyclase subunit</fullName>
    </alternativeName>
</protein>
<evidence type="ECO:0000256" key="7">
    <source>
        <dbReference type="ARBA" id="ARBA00023239"/>
    </source>
</evidence>
<evidence type="ECO:0000256" key="3">
    <source>
        <dbReference type="ARBA" id="ARBA00011152"/>
    </source>
</evidence>
<dbReference type="UniPathway" id="UPA00031">
    <property type="reaction ID" value="UER00010"/>
</dbReference>
<comment type="similarity">
    <text evidence="2 11">Belongs to the HisA/HisF family.</text>
</comment>
<keyword evidence="5 11" id="KW-0028">Amino-acid biosynthesis</keyword>
<comment type="pathway">
    <text evidence="1">Amino-acid biosynthesis; L-histidine biosynthesis; L-histidine from 5-phospho-alpha-D-ribose 1-diphosphate: step 5/9.</text>
</comment>
<comment type="caution">
    <text evidence="12">The sequence shown here is derived from an EMBL/GenBank/DDBJ whole genome shotgun (WGS) entry which is preliminary data.</text>
</comment>
<comment type="subunit">
    <text evidence="3">Heterodimer of HisH and HisF.</text>
</comment>
<dbReference type="GO" id="GO:0016829">
    <property type="term" value="F:lyase activity"/>
    <property type="evidence" value="ECO:0007669"/>
    <property type="project" value="UniProtKB-KW"/>
</dbReference>
<dbReference type="InterPro" id="IPR013785">
    <property type="entry name" value="Aldolase_TIM"/>
</dbReference>
<gene>
    <name evidence="12" type="ORF">UW55_C0003G0005</name>
</gene>
<dbReference type="GO" id="GO:0000107">
    <property type="term" value="F:imidazoleglycerol-phosphate synthase activity"/>
    <property type="evidence" value="ECO:0007669"/>
    <property type="project" value="InterPro"/>
</dbReference>
<evidence type="ECO:0000313" key="13">
    <source>
        <dbReference type="Proteomes" id="UP000033945"/>
    </source>
</evidence>
<dbReference type="SUPFAM" id="SSF51366">
    <property type="entry name" value="Ribulose-phoshate binding barrel"/>
    <property type="match status" value="1"/>
</dbReference>
<keyword evidence="7" id="KW-0456">Lyase</keyword>
<dbReference type="PANTHER" id="PTHR21235:SF2">
    <property type="entry name" value="IMIDAZOLE GLYCEROL PHOSPHATE SYNTHASE HISHF"/>
    <property type="match status" value="1"/>
</dbReference>
<dbReference type="PANTHER" id="PTHR21235">
    <property type="entry name" value="IMIDAZOLE GLYCEROL PHOSPHATE SYNTHASE SUBUNIT HISF/H IGP SYNTHASE SUBUNIT HISF/H"/>
    <property type="match status" value="1"/>
</dbReference>
<evidence type="ECO:0000256" key="6">
    <source>
        <dbReference type="ARBA" id="ARBA00023102"/>
    </source>
</evidence>
<keyword evidence="6 11" id="KW-0368">Histidine biosynthesis</keyword>
<evidence type="ECO:0000256" key="5">
    <source>
        <dbReference type="ARBA" id="ARBA00022605"/>
    </source>
</evidence>
<dbReference type="InterPro" id="IPR006062">
    <property type="entry name" value="His_biosynth"/>
</dbReference>
<evidence type="ECO:0000256" key="1">
    <source>
        <dbReference type="ARBA" id="ARBA00005091"/>
    </source>
</evidence>
<evidence type="ECO:0000313" key="12">
    <source>
        <dbReference type="EMBL" id="KKT63437.1"/>
    </source>
</evidence>
<evidence type="ECO:0000256" key="11">
    <source>
        <dbReference type="RuleBase" id="RU003657"/>
    </source>
</evidence>
<name>A0A0G1L4B3_9BACT</name>
<dbReference type="Gene3D" id="3.20.20.70">
    <property type="entry name" value="Aldolase class I"/>
    <property type="match status" value="1"/>
</dbReference>
<evidence type="ECO:0000256" key="2">
    <source>
        <dbReference type="ARBA" id="ARBA00009667"/>
    </source>
</evidence>
<dbReference type="EC" id="4.3.2.10" evidence="4"/>
<accession>A0A0G1L4B3</accession>
<reference evidence="12 13" key="1">
    <citation type="journal article" date="2015" name="Nature">
        <title>rRNA introns, odd ribosomes, and small enigmatic genomes across a large radiation of phyla.</title>
        <authorList>
            <person name="Brown C.T."/>
            <person name="Hug L.A."/>
            <person name="Thomas B.C."/>
            <person name="Sharon I."/>
            <person name="Castelle C.J."/>
            <person name="Singh A."/>
            <person name="Wilkins M.J."/>
            <person name="Williams K.H."/>
            <person name="Banfield J.F."/>
        </authorList>
    </citation>
    <scope>NUCLEOTIDE SEQUENCE [LARGE SCALE GENOMIC DNA]</scope>
</reference>
<dbReference type="InterPro" id="IPR050064">
    <property type="entry name" value="IGPS_HisA/HisF"/>
</dbReference>
<dbReference type="Proteomes" id="UP000033945">
    <property type="component" value="Unassembled WGS sequence"/>
</dbReference>
<dbReference type="CDD" id="cd04731">
    <property type="entry name" value="HisF"/>
    <property type="match status" value="1"/>
</dbReference>
<dbReference type="InterPro" id="IPR004651">
    <property type="entry name" value="HisF"/>
</dbReference>
<dbReference type="Pfam" id="PF00977">
    <property type="entry name" value="His_biosynth"/>
    <property type="match status" value="1"/>
</dbReference>
<evidence type="ECO:0000256" key="9">
    <source>
        <dbReference type="ARBA" id="ARBA00030264"/>
    </source>
</evidence>
<dbReference type="InterPro" id="IPR011060">
    <property type="entry name" value="RibuloseP-bd_barrel"/>
</dbReference>
<dbReference type="EMBL" id="LCIT01000003">
    <property type="protein sequence ID" value="KKT63437.1"/>
    <property type="molecule type" value="Genomic_DNA"/>
</dbReference>
<sequence>MKNIRIIPRLDIKGQNVVKPVHTEALRVVGNPKEFARRYYEEGADELIYLDIVASLYQRNLDFNLLKSVTDAIFIPVTVGGGIRTIHDINNALRSGADKVAINTHAVRCPEFLSEAAKEFGSQCIALYIEAKKQPNGTYEAFTDGGRERSGFNAIEWARRGIELGAGEILITSVDKDGTRRGYDLDLIKQIASFSPIPVIAHGGAGDPESVFKAIADGKADAVSASSIFHYRDFDVASVKNYLREKNINVRV</sequence>
<comment type="catalytic activity">
    <reaction evidence="10">
        <text>5-[(5-phospho-1-deoxy-D-ribulos-1-ylimino)methylamino]-1-(5-phospho-beta-D-ribosyl)imidazole-4-carboxamide + L-glutamine = D-erythro-1-(imidazol-4-yl)glycerol 3-phosphate + 5-amino-1-(5-phospho-beta-D-ribosyl)imidazole-4-carboxamide + L-glutamate + H(+)</text>
        <dbReference type="Rhea" id="RHEA:24793"/>
        <dbReference type="ChEBI" id="CHEBI:15378"/>
        <dbReference type="ChEBI" id="CHEBI:29985"/>
        <dbReference type="ChEBI" id="CHEBI:58278"/>
        <dbReference type="ChEBI" id="CHEBI:58359"/>
        <dbReference type="ChEBI" id="CHEBI:58475"/>
        <dbReference type="ChEBI" id="CHEBI:58525"/>
        <dbReference type="EC" id="4.3.2.10"/>
    </reaction>
</comment>